<evidence type="ECO:0000256" key="4">
    <source>
        <dbReference type="ARBA" id="ARBA00022723"/>
    </source>
</evidence>
<feature type="region of interest" description="Disordered" evidence="11">
    <location>
        <begin position="76"/>
        <end position="96"/>
    </location>
</feature>
<evidence type="ECO:0000256" key="7">
    <source>
        <dbReference type="ARBA" id="ARBA00023277"/>
    </source>
</evidence>
<comment type="caution">
    <text evidence="12">The sequence shown here is derived from an EMBL/GenBank/DDBJ whole genome shotgun (WGS) entry which is preliminary data.</text>
</comment>
<keyword evidence="3" id="KW-0597">Phosphoprotein</keyword>
<comment type="cofactor">
    <cofactor evidence="1">
        <name>Mg(2+)</name>
        <dbReference type="ChEBI" id="CHEBI:18420"/>
    </cofactor>
</comment>
<keyword evidence="4" id="KW-0479">Metal-binding</keyword>
<name>A0A839NBX0_9MICO</name>
<evidence type="ECO:0000256" key="9">
    <source>
        <dbReference type="ARBA" id="ARBA00044968"/>
    </source>
</evidence>
<evidence type="ECO:0000256" key="2">
    <source>
        <dbReference type="ARBA" id="ARBA00006171"/>
    </source>
</evidence>
<organism evidence="12 13">
    <name type="scientific">Flexivirga oryzae</name>
    <dbReference type="NCBI Taxonomy" id="1794944"/>
    <lineage>
        <taxon>Bacteria</taxon>
        <taxon>Bacillati</taxon>
        <taxon>Actinomycetota</taxon>
        <taxon>Actinomycetes</taxon>
        <taxon>Micrococcales</taxon>
        <taxon>Dermacoccaceae</taxon>
        <taxon>Flexivirga</taxon>
    </lineage>
</organism>
<dbReference type="Pfam" id="PF00702">
    <property type="entry name" value="Hydrolase"/>
    <property type="match status" value="1"/>
</dbReference>
<dbReference type="InterPro" id="IPR023214">
    <property type="entry name" value="HAD_sf"/>
</dbReference>
<dbReference type="Gene3D" id="1.10.150.240">
    <property type="entry name" value="Putative phosphatase, domain 2"/>
    <property type="match status" value="1"/>
</dbReference>
<reference evidence="12 13" key="1">
    <citation type="submission" date="2020-08" db="EMBL/GenBank/DDBJ databases">
        <title>Sequencing the genomes of 1000 actinobacteria strains.</title>
        <authorList>
            <person name="Klenk H.-P."/>
        </authorList>
    </citation>
    <scope>NUCLEOTIDE SEQUENCE [LARGE SCALE GENOMIC DNA]</scope>
    <source>
        <strain evidence="12 13">DSM 105369</strain>
    </source>
</reference>
<evidence type="ECO:0000256" key="1">
    <source>
        <dbReference type="ARBA" id="ARBA00001946"/>
    </source>
</evidence>
<dbReference type="InterPro" id="IPR023198">
    <property type="entry name" value="PGP-like_dom2"/>
</dbReference>
<dbReference type="NCBIfam" id="TIGR02009">
    <property type="entry name" value="PGMB-YQAB-SF"/>
    <property type="match status" value="1"/>
</dbReference>
<keyword evidence="12" id="KW-0378">Hydrolase</keyword>
<evidence type="ECO:0000256" key="8">
    <source>
        <dbReference type="ARBA" id="ARBA00044926"/>
    </source>
</evidence>
<dbReference type="InterPro" id="IPR051600">
    <property type="entry name" value="Beta-PGM-like"/>
</dbReference>
<dbReference type="PANTHER" id="PTHR46193">
    <property type="entry name" value="6-PHOSPHOGLUCONATE PHOSPHATASE"/>
    <property type="match status" value="1"/>
</dbReference>
<dbReference type="EMBL" id="JACHVQ010000002">
    <property type="protein sequence ID" value="MBB2893136.1"/>
    <property type="molecule type" value="Genomic_DNA"/>
</dbReference>
<keyword evidence="13" id="KW-1185">Reference proteome</keyword>
<dbReference type="NCBIfam" id="TIGR01509">
    <property type="entry name" value="HAD-SF-IA-v3"/>
    <property type="match status" value="1"/>
</dbReference>
<evidence type="ECO:0000313" key="12">
    <source>
        <dbReference type="EMBL" id="MBB2893136.1"/>
    </source>
</evidence>
<dbReference type="SFLD" id="SFLDG01129">
    <property type="entry name" value="C1.5:_HAD__Beta-PGM__Phosphata"/>
    <property type="match status" value="1"/>
</dbReference>
<keyword evidence="7" id="KW-0119">Carbohydrate metabolism</keyword>
<sequence length="244" mass="26503">MLGLPDAVTTCLFDLDGVLTDTASVHRKAWKQMFDAYLEARDGQDFRPFTDDDYNQYVDGKPRQDGVRDFLTSRDIQLPEGSPDDGPDAETVWGLGNRKNDNVQDEIKRNGVEVYEGSRRYLQLARENGLHRIVVSSSANTAMVLEVTGLAEYVEGRVDGVTLREQNIKGKPAPDSFLAGAKLAGVTAAQAAVFEDAVSGVEAGHAGNFGLVVGVDRVGHADALREHGADVVVQDLSELIDEEK</sequence>
<dbReference type="InterPro" id="IPR006439">
    <property type="entry name" value="HAD-SF_hydro_IA"/>
</dbReference>
<dbReference type="Gene3D" id="3.40.50.1000">
    <property type="entry name" value="HAD superfamily/HAD-like"/>
    <property type="match status" value="1"/>
</dbReference>
<evidence type="ECO:0000256" key="6">
    <source>
        <dbReference type="ARBA" id="ARBA00023235"/>
    </source>
</evidence>
<proteinExistence type="inferred from homology"/>
<dbReference type="RefSeq" id="WP_183321488.1">
    <property type="nucleotide sequence ID" value="NZ_JACHVQ010000002.1"/>
</dbReference>
<comment type="similarity">
    <text evidence="2">Belongs to the HAD-like hydrolase superfamily. CbbY/CbbZ/Gph/YieH family.</text>
</comment>
<dbReference type="Proteomes" id="UP000559182">
    <property type="component" value="Unassembled WGS sequence"/>
</dbReference>
<dbReference type="GO" id="GO:0016787">
    <property type="term" value="F:hydrolase activity"/>
    <property type="evidence" value="ECO:0007669"/>
    <property type="project" value="UniProtKB-KW"/>
</dbReference>
<dbReference type="InterPro" id="IPR036412">
    <property type="entry name" value="HAD-like_sf"/>
</dbReference>
<evidence type="ECO:0000256" key="3">
    <source>
        <dbReference type="ARBA" id="ARBA00022553"/>
    </source>
</evidence>
<dbReference type="SUPFAM" id="SSF56784">
    <property type="entry name" value="HAD-like"/>
    <property type="match status" value="1"/>
</dbReference>
<comment type="catalytic activity">
    <reaction evidence="8">
        <text>beta-D-glucose 1-phosphate = beta-D-glucose 6-phosphate</text>
        <dbReference type="Rhea" id="RHEA:20113"/>
        <dbReference type="ChEBI" id="CHEBI:57684"/>
        <dbReference type="ChEBI" id="CHEBI:58247"/>
        <dbReference type="EC" id="5.4.2.6"/>
    </reaction>
</comment>
<keyword evidence="6" id="KW-0413">Isomerase</keyword>
<dbReference type="EC" id="5.4.2.6" evidence="9"/>
<evidence type="ECO:0000256" key="10">
    <source>
        <dbReference type="ARBA" id="ARBA00044991"/>
    </source>
</evidence>
<evidence type="ECO:0000313" key="13">
    <source>
        <dbReference type="Proteomes" id="UP000559182"/>
    </source>
</evidence>
<dbReference type="SFLD" id="SFLDS00003">
    <property type="entry name" value="Haloacid_Dehalogenase"/>
    <property type="match status" value="1"/>
</dbReference>
<evidence type="ECO:0000256" key="5">
    <source>
        <dbReference type="ARBA" id="ARBA00022842"/>
    </source>
</evidence>
<dbReference type="InterPro" id="IPR010976">
    <property type="entry name" value="B-phosphoglucomutase_hydrolase"/>
</dbReference>
<keyword evidence="5" id="KW-0460">Magnesium</keyword>
<dbReference type="GO" id="GO:0008801">
    <property type="term" value="F:beta-phosphoglucomutase activity"/>
    <property type="evidence" value="ECO:0007669"/>
    <property type="project" value="UniProtKB-EC"/>
</dbReference>
<evidence type="ECO:0000256" key="11">
    <source>
        <dbReference type="SAM" id="MobiDB-lite"/>
    </source>
</evidence>
<protein>
    <recommendedName>
        <fullName evidence="10">Beta-phosphoglucomutase</fullName>
        <ecNumber evidence="9">5.4.2.6</ecNumber>
    </recommendedName>
</protein>
<dbReference type="GO" id="GO:0046872">
    <property type="term" value="F:metal ion binding"/>
    <property type="evidence" value="ECO:0007669"/>
    <property type="project" value="UniProtKB-KW"/>
</dbReference>
<dbReference type="AlphaFoldDB" id="A0A839NBX0"/>
<accession>A0A839NBX0</accession>
<gene>
    <name evidence="12" type="ORF">FHU39_003154</name>
</gene>
<dbReference type="PANTHER" id="PTHR46193:SF18">
    <property type="entry name" value="HEXITOL PHOSPHATASE B"/>
    <property type="match status" value="1"/>
</dbReference>